<dbReference type="GO" id="GO:0003677">
    <property type="term" value="F:DNA binding"/>
    <property type="evidence" value="ECO:0007669"/>
    <property type="project" value="UniProtKB-KW"/>
</dbReference>
<dbReference type="SUPFAM" id="SSF89447">
    <property type="entry name" value="AbrB/MazE/MraZ-like"/>
    <property type="match status" value="1"/>
</dbReference>
<gene>
    <name evidence="3" type="ORF">GFD18_06995</name>
</gene>
<sequence length="90" mass="9842">MTSTAVVATWGNSEAIRIPKEIREQTGISAGSHVTLDVEDGNIVIRPVSPKTTRVSDYNVPDLRDLFADWRGTWQPEEDGFAGPVGQEAM</sequence>
<comment type="caution">
    <text evidence="3">The sequence shown here is derived from an EMBL/GenBank/DDBJ whole genome shotgun (WGS) entry which is preliminary data.</text>
</comment>
<dbReference type="EMBL" id="WHZU01000010">
    <property type="protein sequence ID" value="NEH11831.1"/>
    <property type="molecule type" value="Genomic_DNA"/>
</dbReference>
<keyword evidence="4" id="KW-1185">Reference proteome</keyword>
<keyword evidence="1 3" id="KW-0238">DNA-binding</keyword>
<dbReference type="InterPro" id="IPR037914">
    <property type="entry name" value="SpoVT-AbrB_sf"/>
</dbReference>
<dbReference type="RefSeq" id="WP_163200215.1">
    <property type="nucleotide sequence ID" value="NZ_WHZU01000010.1"/>
</dbReference>
<name>A0ABX0C9L3_9BIFI</name>
<evidence type="ECO:0000313" key="4">
    <source>
        <dbReference type="Proteomes" id="UP000475155"/>
    </source>
</evidence>
<evidence type="ECO:0000259" key="2">
    <source>
        <dbReference type="PROSITE" id="PS51740"/>
    </source>
</evidence>
<reference evidence="3 4" key="1">
    <citation type="submission" date="2019-10" db="EMBL/GenBank/DDBJ databases">
        <title>Bifidobacterium from non-human primates.</title>
        <authorList>
            <person name="Modesto M."/>
        </authorList>
    </citation>
    <scope>NUCLEOTIDE SEQUENCE [LARGE SCALE GENOMIC DNA]</scope>
    <source>
        <strain evidence="3 4">SMA1</strain>
    </source>
</reference>
<dbReference type="NCBIfam" id="TIGR01439">
    <property type="entry name" value="lp_hng_hel_AbrB"/>
    <property type="match status" value="1"/>
</dbReference>
<dbReference type="PROSITE" id="PS51740">
    <property type="entry name" value="SPOVT_ABRB"/>
    <property type="match status" value="1"/>
</dbReference>
<accession>A0ABX0C9L3</accession>
<evidence type="ECO:0000313" key="3">
    <source>
        <dbReference type="EMBL" id="NEH11831.1"/>
    </source>
</evidence>
<proteinExistence type="predicted"/>
<dbReference type="PANTHER" id="PTHR40516">
    <property type="entry name" value="ANTITOXIN CHPS-RELATED"/>
    <property type="match status" value="1"/>
</dbReference>
<dbReference type="PANTHER" id="PTHR40516:SF1">
    <property type="entry name" value="ANTITOXIN CHPS-RELATED"/>
    <property type="match status" value="1"/>
</dbReference>
<dbReference type="InterPro" id="IPR007159">
    <property type="entry name" value="SpoVT-AbrB_dom"/>
</dbReference>
<dbReference type="Gene3D" id="2.10.260.10">
    <property type="match status" value="1"/>
</dbReference>
<organism evidence="3 4">
    <name type="scientific">Bifidobacterium saimiriisciurei</name>
    <dbReference type="NCBI Taxonomy" id="2661627"/>
    <lineage>
        <taxon>Bacteria</taxon>
        <taxon>Bacillati</taxon>
        <taxon>Actinomycetota</taxon>
        <taxon>Actinomycetes</taxon>
        <taxon>Bifidobacteriales</taxon>
        <taxon>Bifidobacteriaceae</taxon>
        <taxon>Bifidobacterium</taxon>
    </lineage>
</organism>
<dbReference type="InterPro" id="IPR039052">
    <property type="entry name" value="Antitox_PemI-like"/>
</dbReference>
<dbReference type="Proteomes" id="UP000475155">
    <property type="component" value="Unassembled WGS sequence"/>
</dbReference>
<protein>
    <submittedName>
        <fullName evidence="3">AbrB/MazE/SpoVT family DNA-binding domain-containing protein</fullName>
    </submittedName>
</protein>
<feature type="domain" description="SpoVT-AbrB" evidence="2">
    <location>
        <begin position="5"/>
        <end position="50"/>
    </location>
</feature>
<evidence type="ECO:0000256" key="1">
    <source>
        <dbReference type="PROSITE-ProRule" id="PRU01076"/>
    </source>
</evidence>
<dbReference type="SMART" id="SM00966">
    <property type="entry name" value="SpoVT_AbrB"/>
    <property type="match status" value="1"/>
</dbReference>
<dbReference type="Pfam" id="PF04014">
    <property type="entry name" value="MazE_antitoxin"/>
    <property type="match status" value="1"/>
</dbReference>